<dbReference type="GO" id="GO:0003924">
    <property type="term" value="F:GTPase activity"/>
    <property type="evidence" value="ECO:0007669"/>
    <property type="project" value="InterPro"/>
</dbReference>
<name>A0A8H3C1E5_9AGAM</name>
<organism evidence="3 4">
    <name type="scientific">Rhizoctonia solani</name>
    <dbReference type="NCBI Taxonomy" id="456999"/>
    <lineage>
        <taxon>Eukaryota</taxon>
        <taxon>Fungi</taxon>
        <taxon>Dikarya</taxon>
        <taxon>Basidiomycota</taxon>
        <taxon>Agaricomycotina</taxon>
        <taxon>Agaricomycetes</taxon>
        <taxon>Cantharellales</taxon>
        <taxon>Ceratobasidiaceae</taxon>
        <taxon>Rhizoctonia</taxon>
    </lineage>
</organism>
<feature type="compositionally biased region" description="Basic and acidic residues" evidence="2">
    <location>
        <begin position="358"/>
        <end position="368"/>
    </location>
</feature>
<dbReference type="EMBL" id="CAJMXA010001775">
    <property type="protein sequence ID" value="CAE6469371.1"/>
    <property type="molecule type" value="Genomic_DNA"/>
</dbReference>
<dbReference type="PRINTS" id="PR00449">
    <property type="entry name" value="RASTRNSFRMNG"/>
</dbReference>
<dbReference type="Pfam" id="PF00071">
    <property type="entry name" value="Ras"/>
    <property type="match status" value="1"/>
</dbReference>
<dbReference type="InterPro" id="IPR005225">
    <property type="entry name" value="Small_GTP-bd"/>
</dbReference>
<protein>
    <submittedName>
        <fullName evidence="3">Uncharacterized protein</fullName>
    </submittedName>
</protein>
<accession>A0A8H3C1E5</accession>
<dbReference type="PANTHER" id="PTHR47979">
    <property type="entry name" value="DRAB11-RELATED"/>
    <property type="match status" value="1"/>
</dbReference>
<feature type="compositionally biased region" description="Pro residues" evidence="2">
    <location>
        <begin position="27"/>
        <end position="39"/>
    </location>
</feature>
<evidence type="ECO:0000256" key="1">
    <source>
        <dbReference type="ARBA" id="ARBA00006270"/>
    </source>
</evidence>
<dbReference type="Proteomes" id="UP000663853">
    <property type="component" value="Unassembled WGS sequence"/>
</dbReference>
<feature type="region of interest" description="Disordered" evidence="2">
    <location>
        <begin position="1"/>
        <end position="39"/>
    </location>
</feature>
<dbReference type="AlphaFoldDB" id="A0A8H3C1E5"/>
<dbReference type="InterPro" id="IPR050209">
    <property type="entry name" value="Rab_GTPases_membrane_traffic"/>
</dbReference>
<dbReference type="Gene3D" id="3.40.50.300">
    <property type="entry name" value="P-loop containing nucleotide triphosphate hydrolases"/>
    <property type="match status" value="1"/>
</dbReference>
<evidence type="ECO:0000256" key="2">
    <source>
        <dbReference type="SAM" id="MobiDB-lite"/>
    </source>
</evidence>
<dbReference type="SUPFAM" id="SSF52540">
    <property type="entry name" value="P-loop containing nucleoside triphosphate hydrolases"/>
    <property type="match status" value="1"/>
</dbReference>
<dbReference type="NCBIfam" id="TIGR00231">
    <property type="entry name" value="small_GTP"/>
    <property type="match status" value="1"/>
</dbReference>
<dbReference type="FunFam" id="3.40.50.300:FF:001447">
    <property type="entry name" value="Ras-related protein Rab-1B"/>
    <property type="match status" value="1"/>
</dbReference>
<sequence>MVDTRQLQESSGGDPLGATSNAASERPQPPHTPSLPPYSPALGKIRLLTVTYSPSGDTEATSHTALIPWTNNYETALLSAKEAFEQYFPLGSAQRRRWLTTRVQTSSGVTWAEFRPALFAHIVEEPGVELRLYEDLPPKLDVTVLPIGHERTTVEGESYYQFKLITVGQRDVGKSMMLQHFTRPEGDRLDTLSSTVGTRMDIANRFMTAHGELVKTVLWDTAGQEAFRAMIKPLYRGAHGVFLVYSIADAESFDKCSEWLTEVREHVDEHVPIMLVGNQIDRTEERAVGTSDAQTFALEHGLLFAEISGKYGANVESAFQKLVREIFNRLKDRDQLYTCKETKQSARSRRLPVGPEAPWHERARSKCC</sequence>
<dbReference type="SMART" id="SM00175">
    <property type="entry name" value="RAB"/>
    <property type="match status" value="1"/>
</dbReference>
<comment type="similarity">
    <text evidence="1">Belongs to the small GTPase superfamily. Rab family.</text>
</comment>
<dbReference type="SMART" id="SM00173">
    <property type="entry name" value="RAS"/>
    <property type="match status" value="1"/>
</dbReference>
<proteinExistence type="inferred from homology"/>
<reference evidence="3" key="1">
    <citation type="submission" date="2021-01" db="EMBL/GenBank/DDBJ databases">
        <authorList>
            <person name="Kaushik A."/>
        </authorList>
    </citation>
    <scope>NUCLEOTIDE SEQUENCE</scope>
    <source>
        <strain evidence="3">AG6-10EEA</strain>
    </source>
</reference>
<gene>
    <name evidence="3" type="ORF">RDB_LOCUS72344</name>
</gene>
<dbReference type="InterPro" id="IPR001806">
    <property type="entry name" value="Small_GTPase"/>
</dbReference>
<evidence type="ECO:0000313" key="3">
    <source>
        <dbReference type="EMBL" id="CAE6469371.1"/>
    </source>
</evidence>
<dbReference type="InterPro" id="IPR027417">
    <property type="entry name" value="P-loop_NTPase"/>
</dbReference>
<feature type="compositionally biased region" description="Polar residues" evidence="2">
    <location>
        <begin position="1"/>
        <end position="11"/>
    </location>
</feature>
<dbReference type="PROSITE" id="PS51421">
    <property type="entry name" value="RAS"/>
    <property type="match status" value="1"/>
</dbReference>
<dbReference type="PROSITE" id="PS51419">
    <property type="entry name" value="RAB"/>
    <property type="match status" value="1"/>
</dbReference>
<dbReference type="SMART" id="SM00174">
    <property type="entry name" value="RHO"/>
    <property type="match status" value="1"/>
</dbReference>
<feature type="region of interest" description="Disordered" evidence="2">
    <location>
        <begin position="347"/>
        <end position="368"/>
    </location>
</feature>
<dbReference type="GO" id="GO:0005525">
    <property type="term" value="F:GTP binding"/>
    <property type="evidence" value="ECO:0007669"/>
    <property type="project" value="InterPro"/>
</dbReference>
<evidence type="ECO:0000313" key="4">
    <source>
        <dbReference type="Proteomes" id="UP000663853"/>
    </source>
</evidence>
<comment type="caution">
    <text evidence="3">The sequence shown here is derived from an EMBL/GenBank/DDBJ whole genome shotgun (WGS) entry which is preliminary data.</text>
</comment>